<protein>
    <submittedName>
        <fullName evidence="1">Uncharacterized protein</fullName>
    </submittedName>
</protein>
<dbReference type="EMBL" id="JAWDGP010003856">
    <property type="protein sequence ID" value="KAK3770295.1"/>
    <property type="molecule type" value="Genomic_DNA"/>
</dbReference>
<name>A0AAE1DHT1_9GAST</name>
<organism evidence="1 2">
    <name type="scientific">Elysia crispata</name>
    <name type="common">lettuce slug</name>
    <dbReference type="NCBI Taxonomy" id="231223"/>
    <lineage>
        <taxon>Eukaryota</taxon>
        <taxon>Metazoa</taxon>
        <taxon>Spiralia</taxon>
        <taxon>Lophotrochozoa</taxon>
        <taxon>Mollusca</taxon>
        <taxon>Gastropoda</taxon>
        <taxon>Heterobranchia</taxon>
        <taxon>Euthyneura</taxon>
        <taxon>Panpulmonata</taxon>
        <taxon>Sacoglossa</taxon>
        <taxon>Placobranchoidea</taxon>
        <taxon>Plakobranchidae</taxon>
        <taxon>Elysia</taxon>
    </lineage>
</organism>
<keyword evidence="2" id="KW-1185">Reference proteome</keyword>
<gene>
    <name evidence="1" type="ORF">RRG08_029950</name>
</gene>
<proteinExistence type="predicted"/>
<dbReference type="Proteomes" id="UP001283361">
    <property type="component" value="Unassembled WGS sequence"/>
</dbReference>
<dbReference type="AlphaFoldDB" id="A0AAE1DHT1"/>
<reference evidence="1" key="1">
    <citation type="journal article" date="2023" name="G3 (Bethesda)">
        <title>A reference genome for the long-term kleptoplast-retaining sea slug Elysia crispata morphotype clarki.</title>
        <authorList>
            <person name="Eastman K.E."/>
            <person name="Pendleton A.L."/>
            <person name="Shaikh M.A."/>
            <person name="Suttiyut T."/>
            <person name="Ogas R."/>
            <person name="Tomko P."/>
            <person name="Gavelis G."/>
            <person name="Widhalm J.R."/>
            <person name="Wisecaver J.H."/>
        </authorList>
    </citation>
    <scope>NUCLEOTIDE SEQUENCE</scope>
    <source>
        <strain evidence="1">ECLA1</strain>
    </source>
</reference>
<evidence type="ECO:0000313" key="1">
    <source>
        <dbReference type="EMBL" id="KAK3770295.1"/>
    </source>
</evidence>
<comment type="caution">
    <text evidence="1">The sequence shown here is derived from an EMBL/GenBank/DDBJ whole genome shotgun (WGS) entry which is preliminary data.</text>
</comment>
<sequence>MSHSVYPDKPAVSPHSGKASTVALHLPEDPTIHAEMAFDEVNNWFRPSFPEGPAGSETNPHKQRKINKHNILVLPLNKTRTSGHEMLTQSSRWCSATKTIVGSPPTTLGLHSSSPLIQKTEDKDFMMRETLERNNSLIVVCQTFPDSLGFPLIFVLSLD</sequence>
<evidence type="ECO:0000313" key="2">
    <source>
        <dbReference type="Proteomes" id="UP001283361"/>
    </source>
</evidence>
<accession>A0AAE1DHT1</accession>